<dbReference type="GO" id="GO:0046872">
    <property type="term" value="F:metal ion binding"/>
    <property type="evidence" value="ECO:0007669"/>
    <property type="project" value="UniProtKB-KW"/>
</dbReference>
<evidence type="ECO:0000256" key="2">
    <source>
        <dbReference type="ARBA" id="ARBA00004067"/>
    </source>
</evidence>
<evidence type="ECO:0000256" key="10">
    <source>
        <dbReference type="ARBA" id="ARBA00023027"/>
    </source>
</evidence>
<dbReference type="InterPro" id="IPR001357">
    <property type="entry name" value="BRCT_dom"/>
</dbReference>
<dbReference type="Pfam" id="PF03120">
    <property type="entry name" value="OB_DNA_ligase"/>
    <property type="match status" value="1"/>
</dbReference>
<dbReference type="Pfam" id="PF12826">
    <property type="entry name" value="HHH_2"/>
    <property type="match status" value="1"/>
</dbReference>
<dbReference type="GO" id="GO:0003677">
    <property type="term" value="F:DNA binding"/>
    <property type="evidence" value="ECO:0007669"/>
    <property type="project" value="InterPro"/>
</dbReference>
<dbReference type="NCBIfam" id="NF005932">
    <property type="entry name" value="PRK07956.1"/>
    <property type="match status" value="1"/>
</dbReference>
<evidence type="ECO:0000256" key="7">
    <source>
        <dbReference type="ARBA" id="ARBA00022763"/>
    </source>
</evidence>
<dbReference type="InterPro" id="IPR041663">
    <property type="entry name" value="DisA/LigA_HHH"/>
</dbReference>
<dbReference type="FunFam" id="1.10.150.20:FF:000007">
    <property type="entry name" value="DNA ligase"/>
    <property type="match status" value="1"/>
</dbReference>
<dbReference type="PIRSF" id="PIRSF001604">
    <property type="entry name" value="LigA"/>
    <property type="match status" value="1"/>
</dbReference>
<keyword evidence="10" id="KW-0520">NAD</keyword>
<dbReference type="NCBIfam" id="TIGR00575">
    <property type="entry name" value="dnlj"/>
    <property type="match status" value="1"/>
</dbReference>
<evidence type="ECO:0000313" key="14">
    <source>
        <dbReference type="EMBL" id="MPL62377.1"/>
    </source>
</evidence>
<dbReference type="Gene3D" id="1.10.287.610">
    <property type="entry name" value="Helix hairpin bin"/>
    <property type="match status" value="1"/>
</dbReference>
<evidence type="ECO:0000256" key="8">
    <source>
        <dbReference type="ARBA" id="ARBA00022833"/>
    </source>
</evidence>
<keyword evidence="6" id="KW-0479">Metal-binding</keyword>
<dbReference type="PANTHER" id="PTHR23389:SF9">
    <property type="entry name" value="DNA LIGASE"/>
    <property type="match status" value="1"/>
</dbReference>
<proteinExistence type="inferred from homology"/>
<dbReference type="HAMAP" id="MF_01588">
    <property type="entry name" value="DNA_ligase_A"/>
    <property type="match status" value="1"/>
</dbReference>
<dbReference type="CDD" id="cd00114">
    <property type="entry name" value="LIGANc"/>
    <property type="match status" value="1"/>
</dbReference>
<dbReference type="GO" id="GO:0006260">
    <property type="term" value="P:DNA replication"/>
    <property type="evidence" value="ECO:0007669"/>
    <property type="project" value="UniProtKB-KW"/>
</dbReference>
<dbReference type="Gene3D" id="6.20.10.30">
    <property type="match status" value="1"/>
</dbReference>
<evidence type="ECO:0000256" key="3">
    <source>
        <dbReference type="ARBA" id="ARBA00012722"/>
    </source>
</evidence>
<comment type="function">
    <text evidence="2">DNA ligase that catalyzes the formation of phosphodiester linkages between 5'-phosphoryl and 3'-hydroxyl groups in double-stranded DNA using NAD as a coenzyme and as the energy source for the reaction. It is essential for DNA replication and repair of damaged DNA.</text>
</comment>
<reference evidence="14" key="1">
    <citation type="submission" date="2019-08" db="EMBL/GenBank/DDBJ databases">
        <authorList>
            <person name="Kucharzyk K."/>
            <person name="Murdoch R.W."/>
            <person name="Higgins S."/>
            <person name="Loffler F."/>
        </authorList>
    </citation>
    <scope>NUCLEOTIDE SEQUENCE</scope>
</reference>
<dbReference type="SUPFAM" id="SSF50249">
    <property type="entry name" value="Nucleic acid-binding proteins"/>
    <property type="match status" value="1"/>
</dbReference>
<dbReference type="SMART" id="SM00532">
    <property type="entry name" value="LIGANc"/>
    <property type="match status" value="1"/>
</dbReference>
<sequence length="691" mass="79332">MKNSEKDVKQRIIDLRKLIEKHQHLYHVLDNPEIEDSVYDTLFEELLKLEKENPEFQSENSPSNRIGGKILDKFEKVKHEVKQWSYDDAFSFEELKKWEERNLRFLEKENLKKTFSYISELKIDGLKVVLTYENGILVRGATRGDGEIGEDITENVKMIKSIPLKLKENISLTVMGEAWIKKSDLEKINNEQDELGLTKYANTRNLAAGTLRQLDTSVVAKRNLKLFAYDIEGGDFKNQEEELVFLKKNNFLVNDDYKVCDNLEEVEKMYEAWKNKRESEEFGIDGLVVKINEREIDKRLGFTAKSPRGGIAYKFPAEEVSTKVLGITIQIGRTGVATPVAELEEVLVYGSRVKRATLHNSYEIERLDVRVGDTVIVRKAGDVIPEIVSVIKELRPKNSQKFKMPTNCPVCNSKLEREENKVNKSGFSTGLFCKNSDCEAKHREYFSYFVSKKAFNIDGMGEKIVDEFYDLGLIKNVLDIFKLKKEDIEGLEGFGEKSAENLINAIEKSKNIPLHKFIFSLGIRQIGETTAKDLVKKFKTFENLQNKVLELIKERKSKTIVELKEIFGVEGIGEKSLESLMDYFEDKKNKEFLRKILNIIFLENLEEKEEGKNGILQGKVFVITGALSKPREEFQGKIESLQGKVSSSVSKKTDYLLLGENEDGKISTKEKTARELGIKIINEEEFNKLIK</sequence>
<dbReference type="InterPro" id="IPR001679">
    <property type="entry name" value="DNA_ligase"/>
</dbReference>
<dbReference type="PANTHER" id="PTHR23389">
    <property type="entry name" value="CHROMOSOME TRANSMISSION FIDELITY FACTOR 18"/>
    <property type="match status" value="1"/>
</dbReference>
<gene>
    <name evidence="14" type="primary">ligA_3</name>
    <name evidence="14" type="ORF">SDC9_07997</name>
</gene>
<dbReference type="SMART" id="SM00292">
    <property type="entry name" value="BRCT"/>
    <property type="match status" value="1"/>
</dbReference>
<feature type="domain" description="BRCT" evidence="13">
    <location>
        <begin position="611"/>
        <end position="691"/>
    </location>
</feature>
<dbReference type="Pfam" id="PF00533">
    <property type="entry name" value="BRCT"/>
    <property type="match status" value="1"/>
</dbReference>
<comment type="catalytic activity">
    <reaction evidence="12">
        <text>NAD(+) + (deoxyribonucleotide)n-3'-hydroxyl + 5'-phospho-(deoxyribonucleotide)m = (deoxyribonucleotide)n+m + AMP + beta-nicotinamide D-nucleotide.</text>
        <dbReference type="EC" id="6.5.1.2"/>
    </reaction>
</comment>
<dbReference type="SUPFAM" id="SSF56091">
    <property type="entry name" value="DNA ligase/mRNA capping enzyme, catalytic domain"/>
    <property type="match status" value="1"/>
</dbReference>
<dbReference type="InterPro" id="IPR013840">
    <property type="entry name" value="DNAligase_N"/>
</dbReference>
<keyword evidence="7" id="KW-0227">DNA damage</keyword>
<keyword evidence="11" id="KW-0234">DNA repair</keyword>
<dbReference type="InterPro" id="IPR010994">
    <property type="entry name" value="RuvA_2-like"/>
</dbReference>
<keyword evidence="5" id="KW-0235">DNA replication</keyword>
<dbReference type="SMART" id="SM00278">
    <property type="entry name" value="HhH1"/>
    <property type="match status" value="3"/>
</dbReference>
<name>A0A644T7A9_9ZZZZ</name>
<evidence type="ECO:0000256" key="1">
    <source>
        <dbReference type="ARBA" id="ARBA00001946"/>
    </source>
</evidence>
<dbReference type="EC" id="6.5.1.2" evidence="3"/>
<dbReference type="Gene3D" id="3.40.50.10190">
    <property type="entry name" value="BRCT domain"/>
    <property type="match status" value="1"/>
</dbReference>
<keyword evidence="8" id="KW-0862">Zinc</keyword>
<dbReference type="Pfam" id="PF01653">
    <property type="entry name" value="DNA_ligase_aden"/>
    <property type="match status" value="1"/>
</dbReference>
<keyword evidence="4 14" id="KW-0436">Ligase</keyword>
<protein>
    <recommendedName>
        <fullName evidence="3">DNA ligase (NAD(+))</fullName>
        <ecNumber evidence="3">6.5.1.2</ecNumber>
    </recommendedName>
</protein>
<dbReference type="GO" id="GO:0006281">
    <property type="term" value="P:DNA repair"/>
    <property type="evidence" value="ECO:0007669"/>
    <property type="project" value="UniProtKB-KW"/>
</dbReference>
<dbReference type="InterPro" id="IPR004150">
    <property type="entry name" value="NAD_DNA_ligase_OB"/>
</dbReference>
<dbReference type="Gene3D" id="1.10.150.20">
    <property type="entry name" value="5' to 3' exonuclease, C-terminal subdomain"/>
    <property type="match status" value="2"/>
</dbReference>
<organism evidence="14">
    <name type="scientific">bioreactor metagenome</name>
    <dbReference type="NCBI Taxonomy" id="1076179"/>
    <lineage>
        <taxon>unclassified sequences</taxon>
        <taxon>metagenomes</taxon>
        <taxon>ecological metagenomes</taxon>
    </lineage>
</organism>
<evidence type="ECO:0000256" key="12">
    <source>
        <dbReference type="ARBA" id="ARBA00034005"/>
    </source>
</evidence>
<comment type="cofactor">
    <cofactor evidence="1">
        <name>Mg(2+)</name>
        <dbReference type="ChEBI" id="CHEBI:18420"/>
    </cofactor>
</comment>
<evidence type="ECO:0000256" key="11">
    <source>
        <dbReference type="ARBA" id="ARBA00023204"/>
    </source>
</evidence>
<evidence type="ECO:0000256" key="5">
    <source>
        <dbReference type="ARBA" id="ARBA00022705"/>
    </source>
</evidence>
<dbReference type="FunFam" id="2.40.50.140:FF:000012">
    <property type="entry name" value="DNA ligase"/>
    <property type="match status" value="1"/>
</dbReference>
<dbReference type="InterPro" id="IPR036420">
    <property type="entry name" value="BRCT_dom_sf"/>
</dbReference>
<dbReference type="CDD" id="cd17748">
    <property type="entry name" value="BRCT_DNA_ligase_like"/>
    <property type="match status" value="1"/>
</dbReference>
<dbReference type="InterPro" id="IPR003583">
    <property type="entry name" value="Hlx-hairpin-Hlx_DNA-bd_motif"/>
</dbReference>
<accession>A0A644T7A9</accession>
<comment type="caution">
    <text evidence="14">The sequence shown here is derived from an EMBL/GenBank/DDBJ whole genome shotgun (WGS) entry which is preliminary data.</text>
</comment>
<dbReference type="PROSITE" id="PS50172">
    <property type="entry name" value="BRCT"/>
    <property type="match status" value="1"/>
</dbReference>
<keyword evidence="9" id="KW-0460">Magnesium</keyword>
<evidence type="ECO:0000259" key="13">
    <source>
        <dbReference type="PROSITE" id="PS50172"/>
    </source>
</evidence>
<dbReference type="SUPFAM" id="SSF47781">
    <property type="entry name" value="RuvA domain 2-like"/>
    <property type="match status" value="1"/>
</dbReference>
<dbReference type="EMBL" id="VSSQ01000017">
    <property type="protein sequence ID" value="MPL62377.1"/>
    <property type="molecule type" value="Genomic_DNA"/>
</dbReference>
<evidence type="ECO:0000256" key="4">
    <source>
        <dbReference type="ARBA" id="ARBA00022598"/>
    </source>
</evidence>
<dbReference type="Gene3D" id="2.40.50.140">
    <property type="entry name" value="Nucleic acid-binding proteins"/>
    <property type="match status" value="1"/>
</dbReference>
<dbReference type="SUPFAM" id="SSF52113">
    <property type="entry name" value="BRCT domain"/>
    <property type="match status" value="1"/>
</dbReference>
<dbReference type="InterPro" id="IPR012340">
    <property type="entry name" value="NA-bd_OB-fold"/>
</dbReference>
<evidence type="ECO:0000256" key="6">
    <source>
        <dbReference type="ARBA" id="ARBA00022723"/>
    </source>
</evidence>
<dbReference type="InterPro" id="IPR013839">
    <property type="entry name" value="DNAligase_adenylation"/>
</dbReference>
<evidence type="ECO:0000256" key="9">
    <source>
        <dbReference type="ARBA" id="ARBA00022842"/>
    </source>
</evidence>
<dbReference type="GO" id="GO:0005829">
    <property type="term" value="C:cytosol"/>
    <property type="evidence" value="ECO:0007669"/>
    <property type="project" value="TreeGrafter"/>
</dbReference>
<dbReference type="Gene3D" id="3.30.470.30">
    <property type="entry name" value="DNA ligase/mRNA capping enzyme"/>
    <property type="match status" value="1"/>
</dbReference>
<dbReference type="AlphaFoldDB" id="A0A644T7A9"/>
<dbReference type="GO" id="GO:0003911">
    <property type="term" value="F:DNA ligase (NAD+) activity"/>
    <property type="evidence" value="ECO:0007669"/>
    <property type="project" value="UniProtKB-EC"/>
</dbReference>
<dbReference type="Pfam" id="PF14520">
    <property type="entry name" value="HHH_5"/>
    <property type="match status" value="1"/>
</dbReference>